<feature type="region of interest" description="Disordered" evidence="1">
    <location>
        <begin position="232"/>
        <end position="253"/>
    </location>
</feature>
<gene>
    <name evidence="3" type="ORF">MGU_07947</name>
</gene>
<dbReference type="OrthoDB" id="5295335at2759"/>
<evidence type="ECO:0000256" key="2">
    <source>
        <dbReference type="SAM" id="Phobius"/>
    </source>
</evidence>
<dbReference type="Proteomes" id="UP000031192">
    <property type="component" value="Unassembled WGS sequence"/>
</dbReference>
<evidence type="ECO:0000313" key="4">
    <source>
        <dbReference type="Proteomes" id="UP000031192"/>
    </source>
</evidence>
<name>A0A0B4GYJ3_METGA</name>
<proteinExistence type="predicted"/>
<dbReference type="HOGENOM" id="CLU_692769_0_0_1"/>
<keyword evidence="2" id="KW-0472">Membrane</keyword>
<evidence type="ECO:0000256" key="1">
    <source>
        <dbReference type="SAM" id="MobiDB-lite"/>
    </source>
</evidence>
<keyword evidence="2" id="KW-0812">Transmembrane</keyword>
<dbReference type="EMBL" id="AZNH01000037">
    <property type="protein sequence ID" value="KID84797.1"/>
    <property type="molecule type" value="Genomic_DNA"/>
</dbReference>
<feature type="transmembrane region" description="Helical" evidence="2">
    <location>
        <begin position="289"/>
        <end position="312"/>
    </location>
</feature>
<reference evidence="3 4" key="1">
    <citation type="journal article" date="2014" name="Proc. Natl. Acad. Sci. U.S.A.">
        <title>Trajectory and genomic determinants of fungal-pathogen speciation and host adaptation.</title>
        <authorList>
            <person name="Hu X."/>
            <person name="Xiao G."/>
            <person name="Zheng P."/>
            <person name="Shang Y."/>
            <person name="Su Y."/>
            <person name="Zhang X."/>
            <person name="Liu X."/>
            <person name="Zhan S."/>
            <person name="St Leger R.J."/>
            <person name="Wang C."/>
        </authorList>
    </citation>
    <scope>NUCLEOTIDE SEQUENCE [LARGE SCALE GENOMIC DNA]</scope>
    <source>
        <strain evidence="3 4">ARSEF 977</strain>
    </source>
</reference>
<accession>A0A0B4GYJ3</accession>
<organism evidence="3 4">
    <name type="scientific">Metarhizium guizhouense (strain ARSEF 977)</name>
    <dbReference type="NCBI Taxonomy" id="1276136"/>
    <lineage>
        <taxon>Eukaryota</taxon>
        <taxon>Fungi</taxon>
        <taxon>Dikarya</taxon>
        <taxon>Ascomycota</taxon>
        <taxon>Pezizomycotina</taxon>
        <taxon>Sordariomycetes</taxon>
        <taxon>Hypocreomycetidae</taxon>
        <taxon>Hypocreales</taxon>
        <taxon>Clavicipitaceae</taxon>
        <taxon>Metarhizium</taxon>
    </lineage>
</organism>
<sequence>MSSHGVVDRLHAQAGLGILPSKPGAGICAIVAQDTAWTCAFSTPATPRCPLHSHPANASVLPRRLCDVDSQVRYRFAMPVLRVDFCPPFLQSVGDVGCSGRHDTEPLAKLAEGALLGSNVGAEAATRSPLQHLLWPNRHLSNLSASSVFAIVILTPMGGPMHKAALQILDTLYTHGLFQGQHHGHMLGTAFFEDIGWTHTLCSPGQEPRTTASRNCLWATALAMLRVPDLKQNSQGGQESPGERQEKGIKNTSIRARTSVHHLTFSPATTQDKDSNLPFVKEDVETPKILVFATIILGELTAIVAAALLIAVARTPWAALWLARLALRLLSAAFTLHREPLIPVTDAMAKDEHDILDINCPQSNGSFMIFTGPPAIVSQFMRHYGHPVRPPPPERSFS</sequence>
<comment type="caution">
    <text evidence="3">The sequence shown here is derived from an EMBL/GenBank/DDBJ whole genome shotgun (WGS) entry which is preliminary data.</text>
</comment>
<evidence type="ECO:0000313" key="3">
    <source>
        <dbReference type="EMBL" id="KID84797.1"/>
    </source>
</evidence>
<keyword evidence="4" id="KW-1185">Reference proteome</keyword>
<keyword evidence="2" id="KW-1133">Transmembrane helix</keyword>
<protein>
    <submittedName>
        <fullName evidence="3">Uncharacterized protein</fullName>
    </submittedName>
</protein>
<dbReference type="AlphaFoldDB" id="A0A0B4GYJ3"/>